<comment type="caution">
    <text evidence="5">The sequence shown here is derived from an EMBL/GenBank/DDBJ whole genome shotgun (WGS) entry which is preliminary data.</text>
</comment>
<organism evidence="5 6">
    <name type="scientific">Nonomuraea recticatena</name>
    <dbReference type="NCBI Taxonomy" id="46178"/>
    <lineage>
        <taxon>Bacteria</taxon>
        <taxon>Bacillati</taxon>
        <taxon>Actinomycetota</taxon>
        <taxon>Actinomycetes</taxon>
        <taxon>Streptosporangiales</taxon>
        <taxon>Streptosporangiaceae</taxon>
        <taxon>Nonomuraea</taxon>
    </lineage>
</organism>
<feature type="domain" description="PucR C-terminal helix-turn-helix" evidence="3">
    <location>
        <begin position="435"/>
        <end position="493"/>
    </location>
</feature>
<name>A0ABN3TEL9_9ACTN</name>
<feature type="domain" description="CdaR GGDEF-like" evidence="4">
    <location>
        <begin position="267"/>
        <end position="381"/>
    </location>
</feature>
<dbReference type="PANTHER" id="PTHR33744:SF7">
    <property type="entry name" value="PUCR FAMILY TRANSCRIPTIONAL REGULATOR"/>
    <property type="match status" value="1"/>
</dbReference>
<dbReference type="Pfam" id="PF17853">
    <property type="entry name" value="GGDEF_2"/>
    <property type="match status" value="1"/>
</dbReference>
<dbReference type="InterPro" id="IPR051448">
    <property type="entry name" value="CdaR-like_regulators"/>
</dbReference>
<keyword evidence="6" id="KW-1185">Reference proteome</keyword>
<protein>
    <submittedName>
        <fullName evidence="5">PucR family transcriptional regulator ligand-binding domain-containing protein</fullName>
    </submittedName>
</protein>
<dbReference type="InterPro" id="IPR042070">
    <property type="entry name" value="PucR_C-HTH_sf"/>
</dbReference>
<dbReference type="RefSeq" id="WP_346157762.1">
    <property type="nucleotide sequence ID" value="NZ_BAAATE010000063.1"/>
</dbReference>
<comment type="similarity">
    <text evidence="1">Belongs to the CdaR family.</text>
</comment>
<dbReference type="Proteomes" id="UP001501666">
    <property type="component" value="Unassembled WGS sequence"/>
</dbReference>
<evidence type="ECO:0000313" key="5">
    <source>
        <dbReference type="EMBL" id="GAA2700909.1"/>
    </source>
</evidence>
<evidence type="ECO:0000259" key="2">
    <source>
        <dbReference type="Pfam" id="PF07905"/>
    </source>
</evidence>
<feature type="domain" description="Purine catabolism PurC-like" evidence="2">
    <location>
        <begin position="7"/>
        <end position="129"/>
    </location>
</feature>
<dbReference type="InterPro" id="IPR041522">
    <property type="entry name" value="CdaR_GGDEF"/>
</dbReference>
<accession>A0ABN3TEL9</accession>
<dbReference type="EMBL" id="BAAATE010000063">
    <property type="protein sequence ID" value="GAA2700909.1"/>
    <property type="molecule type" value="Genomic_DNA"/>
</dbReference>
<proteinExistence type="inferred from homology"/>
<evidence type="ECO:0000256" key="1">
    <source>
        <dbReference type="ARBA" id="ARBA00006754"/>
    </source>
</evidence>
<dbReference type="Pfam" id="PF13556">
    <property type="entry name" value="HTH_30"/>
    <property type="match status" value="1"/>
</dbReference>
<dbReference type="Gene3D" id="1.10.10.2840">
    <property type="entry name" value="PucR C-terminal helix-turn-helix domain"/>
    <property type="match status" value="1"/>
</dbReference>
<dbReference type="InterPro" id="IPR012914">
    <property type="entry name" value="PucR_dom"/>
</dbReference>
<evidence type="ECO:0000259" key="3">
    <source>
        <dbReference type="Pfam" id="PF13556"/>
    </source>
</evidence>
<evidence type="ECO:0000313" key="6">
    <source>
        <dbReference type="Proteomes" id="UP001501666"/>
    </source>
</evidence>
<dbReference type="PANTHER" id="PTHR33744">
    <property type="entry name" value="CARBOHYDRATE DIACID REGULATOR"/>
    <property type="match status" value="1"/>
</dbReference>
<evidence type="ECO:0000259" key="4">
    <source>
        <dbReference type="Pfam" id="PF17853"/>
    </source>
</evidence>
<reference evidence="5 6" key="1">
    <citation type="journal article" date="2019" name="Int. J. Syst. Evol. Microbiol.">
        <title>The Global Catalogue of Microorganisms (GCM) 10K type strain sequencing project: providing services to taxonomists for standard genome sequencing and annotation.</title>
        <authorList>
            <consortium name="The Broad Institute Genomics Platform"/>
            <consortium name="The Broad Institute Genome Sequencing Center for Infectious Disease"/>
            <person name="Wu L."/>
            <person name="Ma J."/>
        </authorList>
    </citation>
    <scope>NUCLEOTIDE SEQUENCE [LARGE SCALE GENOMIC DNA]</scope>
    <source>
        <strain evidence="5 6">JCM 6835</strain>
    </source>
</reference>
<gene>
    <name evidence="5" type="ORF">GCM10010412_098310</name>
</gene>
<sequence>MGVSLREVLDHPLVVAGEPELLSGEDRLDRPVRWVHTADLYDIAPLLRGDEVLLTNGVGLLGVDEDARRIYVRKLAQRGITALLFEIGRPFPELPPDMADEARNLDFPLVVLQPVLRFTEVAEAINSMIIDHSVTRLRHADEISRTLSETLARGGTVAEIVDRIQEIAETWVTLHDGYNRLTSAAGRVPDQVDQAAAASTPIVIDGMTWGHLTIGAGVPTLLLDALLERAPAVLALGLVRHEHDAASSLRLRMLLIEQLAAGQHVEAHVLEDRLRASGIPISAPLYICVVADRLKVANSLASLEGAIRRCGQVLVGTFEGISCALVAGNPDTNASQLASSLRAALEQRLAVRGEPCAAVGPAAFDIMSLSNSMAQARLTLHLAQQLRLNRAVVLAQDLAAERLLYRHGERSELRRFVDEQLGPLIAEDARRGTQLVTTLNTLLECGGSKVLAAQKLHVRRQSLYYRLAQINALLPADLEDPTHWPTLTVALKALVVLEGFTANSNRHPGRP</sequence>
<dbReference type="Pfam" id="PF07905">
    <property type="entry name" value="PucR"/>
    <property type="match status" value="1"/>
</dbReference>
<dbReference type="InterPro" id="IPR025736">
    <property type="entry name" value="PucR_C-HTH_dom"/>
</dbReference>